<dbReference type="OrthoDB" id="5089392at2759"/>
<comment type="caution">
    <text evidence="3">The sequence shown here is derived from an EMBL/GenBank/DDBJ whole genome shotgun (WGS) entry which is preliminary data.</text>
</comment>
<dbReference type="EMBL" id="AZGY01000012">
    <property type="protein sequence ID" value="KZZ93688.1"/>
    <property type="molecule type" value="Genomic_DNA"/>
</dbReference>
<feature type="compositionally biased region" description="Basic and acidic residues" evidence="1">
    <location>
        <begin position="492"/>
        <end position="504"/>
    </location>
</feature>
<feature type="transmembrane region" description="Helical" evidence="2">
    <location>
        <begin position="128"/>
        <end position="149"/>
    </location>
</feature>
<dbReference type="Proteomes" id="UP000078544">
    <property type="component" value="Unassembled WGS sequence"/>
</dbReference>
<evidence type="ECO:0000313" key="3">
    <source>
        <dbReference type="EMBL" id="KZZ93688.1"/>
    </source>
</evidence>
<dbReference type="AlphaFoldDB" id="A0A168AAJ5"/>
<protein>
    <recommendedName>
        <fullName evidence="5">Integral membrane protein</fullName>
    </recommendedName>
</protein>
<feature type="region of interest" description="Disordered" evidence="1">
    <location>
        <begin position="492"/>
        <end position="511"/>
    </location>
</feature>
<keyword evidence="2" id="KW-0472">Membrane</keyword>
<reference evidence="3 4" key="1">
    <citation type="journal article" date="2016" name="Genome Biol. Evol.">
        <title>Divergent and convergent evolution of fungal pathogenicity.</title>
        <authorList>
            <person name="Shang Y."/>
            <person name="Xiao G."/>
            <person name="Zheng P."/>
            <person name="Cen K."/>
            <person name="Zhan S."/>
            <person name="Wang C."/>
        </authorList>
    </citation>
    <scope>NUCLEOTIDE SEQUENCE [LARGE SCALE GENOMIC DNA]</scope>
    <source>
        <strain evidence="3 4">RCEF 2490</strain>
    </source>
</reference>
<evidence type="ECO:0000313" key="4">
    <source>
        <dbReference type="Proteomes" id="UP000078544"/>
    </source>
</evidence>
<dbReference type="STRING" id="1081109.A0A168AAJ5"/>
<feature type="transmembrane region" description="Helical" evidence="2">
    <location>
        <begin position="320"/>
        <end position="339"/>
    </location>
</feature>
<name>A0A168AAJ5_9HYPO</name>
<evidence type="ECO:0000256" key="1">
    <source>
        <dbReference type="SAM" id="MobiDB-lite"/>
    </source>
</evidence>
<sequence>MSGTSNLSRPAATAASSVSGAKDGPSTPEFLAMKEAVLAAPTPEQAALTSESLLKPQDTQQHERRASVSLVQQPAQQQPVHFVREKGQWNIARDTQLVNNLSWVVGFMELANAGDFAANVWNDIPVPVYAIVFMAIGGTVAGILSIFAFRDCRRACYNVRYLRKQRLLLLEEKRRRQARSEPNLEMDVILAINFREMGTETVTRWIMDLLMGCGAILICVGTYMAIGGANHHVWLASNLLSGYIGNAPIAVFGLFNASWAVFIFAKAQRHVCASELVLGPCRAAALVKRRARKVQVFSVINGTSTVLGGVGSMVTATQWWGYVILIPVIISSIFCNIWWRKMMGYTRSEGHPAINREELVPALEFAAAAEAASSRDPEAAAQWYSAVPETLVDMLDFLAQHSLFPRFCRDVMSNPDYCEALGGGDLADHTELAVSPHNIFALPAAWHPALMEIAKSIVQNIEADHFKNRERYLAELLGTYCAMVYRDKHAREAASSRHQEKTTVEEASSST</sequence>
<feature type="region of interest" description="Disordered" evidence="1">
    <location>
        <begin position="1"/>
        <end position="27"/>
    </location>
</feature>
<keyword evidence="4" id="KW-1185">Reference proteome</keyword>
<feature type="transmembrane region" description="Helical" evidence="2">
    <location>
        <begin position="246"/>
        <end position="265"/>
    </location>
</feature>
<evidence type="ECO:0000256" key="2">
    <source>
        <dbReference type="SAM" id="Phobius"/>
    </source>
</evidence>
<feature type="transmembrane region" description="Helical" evidence="2">
    <location>
        <begin position="205"/>
        <end position="226"/>
    </location>
</feature>
<gene>
    <name evidence="3" type="ORF">AAL_05404</name>
</gene>
<feature type="transmembrane region" description="Helical" evidence="2">
    <location>
        <begin position="296"/>
        <end position="314"/>
    </location>
</feature>
<keyword evidence="2" id="KW-0812">Transmembrane</keyword>
<keyword evidence="2" id="KW-1133">Transmembrane helix</keyword>
<feature type="compositionally biased region" description="Polar residues" evidence="1">
    <location>
        <begin position="1"/>
        <end position="19"/>
    </location>
</feature>
<evidence type="ECO:0008006" key="5">
    <source>
        <dbReference type="Google" id="ProtNLM"/>
    </source>
</evidence>
<organism evidence="3 4">
    <name type="scientific">Moelleriella libera RCEF 2490</name>
    <dbReference type="NCBI Taxonomy" id="1081109"/>
    <lineage>
        <taxon>Eukaryota</taxon>
        <taxon>Fungi</taxon>
        <taxon>Dikarya</taxon>
        <taxon>Ascomycota</taxon>
        <taxon>Pezizomycotina</taxon>
        <taxon>Sordariomycetes</taxon>
        <taxon>Hypocreomycetidae</taxon>
        <taxon>Hypocreales</taxon>
        <taxon>Clavicipitaceae</taxon>
        <taxon>Moelleriella</taxon>
    </lineage>
</organism>
<accession>A0A168AAJ5</accession>
<proteinExistence type="predicted"/>